<name>A0ABY4J523_9MICO</name>
<dbReference type="InterPro" id="IPR018392">
    <property type="entry name" value="LysM"/>
</dbReference>
<dbReference type="Proteomes" id="UP000830631">
    <property type="component" value="Chromosome"/>
</dbReference>
<evidence type="ECO:0008006" key="3">
    <source>
        <dbReference type="Google" id="ProtNLM"/>
    </source>
</evidence>
<evidence type="ECO:0000313" key="2">
    <source>
        <dbReference type="Proteomes" id="UP000830631"/>
    </source>
</evidence>
<dbReference type="EMBL" id="CP078078">
    <property type="protein sequence ID" value="UPL18713.1"/>
    <property type="molecule type" value="Genomic_DNA"/>
</dbReference>
<proteinExistence type="predicted"/>
<sequence length="124" mass="13603">MTYTVQPGDVEAVVAERLCAYSALASMNHRRDIHPGQVLWLTPDPDLPWVPYYNPWDAPAGFPQIPYQQAIESAGAAVDAGDVDTVRKIWNGTLKAMFTSQETVAAVQKVVDSGDLNALRQLFS</sequence>
<gene>
    <name evidence="1" type="ORF">KV397_13560</name>
</gene>
<dbReference type="CDD" id="cd00118">
    <property type="entry name" value="LysM"/>
    <property type="match status" value="1"/>
</dbReference>
<protein>
    <recommendedName>
        <fullName evidence="3">LysM domain-containing protein</fullName>
    </recommendedName>
</protein>
<organism evidence="1 2">
    <name type="scientific">Microbacterium aurugineum</name>
    <dbReference type="NCBI Taxonomy" id="2851642"/>
    <lineage>
        <taxon>Bacteria</taxon>
        <taxon>Bacillati</taxon>
        <taxon>Actinomycetota</taxon>
        <taxon>Actinomycetes</taxon>
        <taxon>Micrococcales</taxon>
        <taxon>Microbacteriaceae</taxon>
        <taxon>Microbacterium</taxon>
    </lineage>
</organism>
<keyword evidence="2" id="KW-1185">Reference proteome</keyword>
<accession>A0ABY4J523</accession>
<dbReference type="RefSeq" id="WP_261811485.1">
    <property type="nucleotide sequence ID" value="NZ_CP078078.1"/>
</dbReference>
<reference evidence="1 2" key="1">
    <citation type="submission" date="2021-06" db="EMBL/GenBank/DDBJ databases">
        <title>Genome-based taxonomic framework of Microbacterium strains isolated from marine environment, the description of four new species and reclassification of four preexisting species.</title>
        <authorList>
            <person name="Lee S.D."/>
            <person name="Kim S.-M."/>
            <person name="Byeon Y.-S."/>
            <person name="Yang H.L."/>
            <person name="Kim I.S."/>
        </authorList>
    </citation>
    <scope>NUCLEOTIDE SEQUENCE [LARGE SCALE GENOMIC DNA]</scope>
    <source>
        <strain evidence="1 2">KSW4-10</strain>
    </source>
</reference>
<evidence type="ECO:0000313" key="1">
    <source>
        <dbReference type="EMBL" id="UPL18713.1"/>
    </source>
</evidence>